<dbReference type="InterPro" id="IPR010285">
    <property type="entry name" value="DNA_helicase_pif1-like_DEAD"/>
</dbReference>
<evidence type="ECO:0000256" key="1">
    <source>
        <dbReference type="RuleBase" id="RU363044"/>
    </source>
</evidence>
<keyword evidence="1" id="KW-0547">Nucleotide-binding</keyword>
<keyword evidence="1" id="KW-0227">DNA damage</keyword>
<dbReference type="Gene3D" id="3.40.50.300">
    <property type="entry name" value="P-loop containing nucleotide triphosphate hydrolases"/>
    <property type="match status" value="1"/>
</dbReference>
<keyword evidence="1" id="KW-0378">Hydrolase</keyword>
<dbReference type="EC" id="5.6.2.3" evidence="1"/>
<dbReference type="PANTHER" id="PTHR10492">
    <property type="match status" value="1"/>
</dbReference>
<dbReference type="Proteomes" id="UP001235939">
    <property type="component" value="Chromosome 05"/>
</dbReference>
<keyword evidence="1" id="KW-0233">DNA recombination</keyword>
<sequence length="382" mass="42641">MDSGEINEWHKAMEEELSEIEKHKVWTQVPRENGMKVINSKWVYSTKKTSNDGIYKRKARLVAVGCNQRYGVDYKESFSPVLKKESLRTIVALATQQNLIIKTYDVKTAYLYGELEETVYEVCSKGIATFVFFQKIAWILGDLNTSEDSAKYLSSGSAEALAELLNQADLADVATFFDAALEHTRFATIGSRVDAHRLDRILLPSGFYRKVERFFANKTRAFDHTALQLAKVETVSEIDKQEKETRETGRYLAACGTCLLIGRDVTVAIASSGIAATLFDGGRTAHSALKLPLNIQVIETPTCNISKYSGMGKVLRSCQLIIWDECTMAHKKSLEALNRTLKYLRGNEQLFGGALILLAGDFRQTLPVIPRSTPADELNACL</sequence>
<reference evidence="4 5" key="1">
    <citation type="submission" date="2022-01" db="EMBL/GenBank/DDBJ databases">
        <title>A chromosomal length assembly of Cordylochernes scorpioides.</title>
        <authorList>
            <person name="Zeh D."/>
            <person name="Zeh J."/>
        </authorList>
    </citation>
    <scope>NUCLEOTIDE SEQUENCE [LARGE SCALE GENOMIC DNA]</scope>
    <source>
        <strain evidence="4">IN4F17</strain>
        <tissue evidence="4">Whole Body</tissue>
    </source>
</reference>
<evidence type="ECO:0000313" key="5">
    <source>
        <dbReference type="Proteomes" id="UP001235939"/>
    </source>
</evidence>
<dbReference type="Pfam" id="PF07727">
    <property type="entry name" value="RVT_2"/>
    <property type="match status" value="1"/>
</dbReference>
<feature type="domain" description="Reverse transcriptase Ty1/copia-type" evidence="3">
    <location>
        <begin position="24"/>
        <end position="126"/>
    </location>
</feature>
<gene>
    <name evidence="4" type="ORF">LAZ67_5002693</name>
</gene>
<proteinExistence type="inferred from homology"/>
<dbReference type="EMBL" id="CP092867">
    <property type="protein sequence ID" value="UYV67980.1"/>
    <property type="molecule type" value="Genomic_DNA"/>
</dbReference>
<dbReference type="InterPro" id="IPR013103">
    <property type="entry name" value="RVT_2"/>
</dbReference>
<feature type="domain" description="DNA helicase Pif1-like DEAD-box helicase" evidence="2">
    <location>
        <begin position="262"/>
        <end position="381"/>
    </location>
</feature>
<keyword evidence="1" id="KW-0067">ATP-binding</keyword>
<keyword evidence="5" id="KW-1185">Reference proteome</keyword>
<keyword evidence="1" id="KW-0347">Helicase</keyword>
<keyword evidence="1" id="KW-0234">DNA repair</keyword>
<organism evidence="4 5">
    <name type="scientific">Cordylochernes scorpioides</name>
    <dbReference type="NCBI Taxonomy" id="51811"/>
    <lineage>
        <taxon>Eukaryota</taxon>
        <taxon>Metazoa</taxon>
        <taxon>Ecdysozoa</taxon>
        <taxon>Arthropoda</taxon>
        <taxon>Chelicerata</taxon>
        <taxon>Arachnida</taxon>
        <taxon>Pseudoscorpiones</taxon>
        <taxon>Cheliferoidea</taxon>
        <taxon>Chernetidae</taxon>
        <taxon>Cordylochernes</taxon>
    </lineage>
</organism>
<dbReference type="InterPro" id="IPR027417">
    <property type="entry name" value="P-loop_NTPase"/>
</dbReference>
<evidence type="ECO:0000259" key="3">
    <source>
        <dbReference type="Pfam" id="PF07727"/>
    </source>
</evidence>
<comment type="catalytic activity">
    <reaction evidence="1">
        <text>ATP + H2O = ADP + phosphate + H(+)</text>
        <dbReference type="Rhea" id="RHEA:13065"/>
        <dbReference type="ChEBI" id="CHEBI:15377"/>
        <dbReference type="ChEBI" id="CHEBI:15378"/>
        <dbReference type="ChEBI" id="CHEBI:30616"/>
        <dbReference type="ChEBI" id="CHEBI:43474"/>
        <dbReference type="ChEBI" id="CHEBI:456216"/>
        <dbReference type="EC" id="5.6.2.3"/>
    </reaction>
</comment>
<accession>A0ABY6KLE7</accession>
<protein>
    <recommendedName>
        <fullName evidence="1">ATP-dependent DNA helicase</fullName>
        <ecNumber evidence="1">5.6.2.3</ecNumber>
    </recommendedName>
</protein>
<dbReference type="PANTHER" id="PTHR10492:SF57">
    <property type="entry name" value="ATP-DEPENDENT DNA HELICASE"/>
    <property type="match status" value="1"/>
</dbReference>
<evidence type="ECO:0000313" key="4">
    <source>
        <dbReference type="EMBL" id="UYV67980.1"/>
    </source>
</evidence>
<name>A0ABY6KLE7_9ARAC</name>
<dbReference type="Pfam" id="PF05970">
    <property type="entry name" value="PIF1"/>
    <property type="match status" value="1"/>
</dbReference>
<evidence type="ECO:0000259" key="2">
    <source>
        <dbReference type="Pfam" id="PF05970"/>
    </source>
</evidence>
<comment type="similarity">
    <text evidence="1">Belongs to the helicase family.</text>
</comment>
<comment type="cofactor">
    <cofactor evidence="1">
        <name>Mg(2+)</name>
        <dbReference type="ChEBI" id="CHEBI:18420"/>
    </cofactor>
</comment>